<accession>A0A0S2TDK0</accession>
<dbReference type="EMBL" id="CP013099">
    <property type="protein sequence ID" value="ALP53225.1"/>
    <property type="molecule type" value="Genomic_DNA"/>
</dbReference>
<sequence length="74" mass="8912">MQIWLIYLQNAQYLDDEYIGYLFRMMVQKKVGNRPGRIEPRAVKRRPKAYPLLTRTRHEARAEVMKNGHPKKLK</sequence>
<protein>
    <submittedName>
        <fullName evidence="1">Uncharacterized protein</fullName>
    </submittedName>
</protein>
<dbReference type="KEGG" id="tee:Tel_08685"/>
<dbReference type="STRING" id="1748243.Tel_08685"/>
<evidence type="ECO:0000313" key="1">
    <source>
        <dbReference type="EMBL" id="ALP53225.1"/>
    </source>
</evidence>
<evidence type="ECO:0000313" key="2">
    <source>
        <dbReference type="Proteomes" id="UP000055136"/>
    </source>
</evidence>
<dbReference type="AlphaFoldDB" id="A0A0S2TDK0"/>
<keyword evidence="2" id="KW-1185">Reference proteome</keyword>
<proteinExistence type="predicted"/>
<dbReference type="Proteomes" id="UP000055136">
    <property type="component" value="Chromosome"/>
</dbReference>
<reference evidence="1" key="1">
    <citation type="submission" date="2015-10" db="EMBL/GenBank/DDBJ databases">
        <title>Description of Candidatus Tenderia electrophaga gen. nov, sp. nov., an Uncultivated Electroautotroph from a Biocathode Enrichment.</title>
        <authorList>
            <person name="Eddie B.J."/>
            <person name="Malanoski A.P."/>
            <person name="Wang Z."/>
            <person name="Hall R.J."/>
            <person name="Oh S.D."/>
            <person name="Heiner C."/>
            <person name="Lin B."/>
            <person name="Strycharz-Glaven S.M."/>
        </authorList>
    </citation>
    <scope>NUCLEOTIDE SEQUENCE [LARGE SCALE GENOMIC DNA]</scope>
    <source>
        <strain evidence="1">NRL1</strain>
    </source>
</reference>
<gene>
    <name evidence="1" type="ORF">Tel_08685</name>
</gene>
<name>A0A0S2TDK0_9GAMM</name>
<organism evidence="1 2">
    <name type="scientific">Candidatus Tenderia electrophaga</name>
    <dbReference type="NCBI Taxonomy" id="1748243"/>
    <lineage>
        <taxon>Bacteria</taxon>
        <taxon>Pseudomonadati</taxon>
        <taxon>Pseudomonadota</taxon>
        <taxon>Gammaproteobacteria</taxon>
        <taxon>Candidatus Tenderiales</taxon>
        <taxon>Candidatus Tenderiaceae</taxon>
        <taxon>Candidatus Tenderia</taxon>
    </lineage>
</organism>